<keyword evidence="3" id="KW-1185">Reference proteome</keyword>
<feature type="domain" description="F-box" evidence="1">
    <location>
        <begin position="1"/>
        <end position="58"/>
    </location>
</feature>
<evidence type="ECO:0000259" key="1">
    <source>
        <dbReference type="PROSITE" id="PS50181"/>
    </source>
</evidence>
<dbReference type="Gene3D" id="1.20.1280.50">
    <property type="match status" value="1"/>
</dbReference>
<proteinExistence type="predicted"/>
<dbReference type="GO" id="GO:0019005">
    <property type="term" value="C:SCF ubiquitin ligase complex"/>
    <property type="evidence" value="ECO:0007669"/>
    <property type="project" value="TreeGrafter"/>
</dbReference>
<reference evidence="2" key="1">
    <citation type="submission" date="2021-01" db="EMBL/GenBank/DDBJ databases">
        <title>Metabolic potential, ecology and presence of endohyphal bacteria is reflected in genomic diversity of Mucoromycotina.</title>
        <authorList>
            <person name="Muszewska A."/>
            <person name="Okrasinska A."/>
            <person name="Steczkiewicz K."/>
            <person name="Drgas O."/>
            <person name="Orlowska M."/>
            <person name="Perlinska-Lenart U."/>
            <person name="Aleksandrzak-Piekarczyk T."/>
            <person name="Szatraj K."/>
            <person name="Zielenkiewicz U."/>
            <person name="Pilsyk S."/>
            <person name="Malc E."/>
            <person name="Mieczkowski P."/>
            <person name="Kruszewska J.S."/>
            <person name="Biernat P."/>
            <person name="Pawlowska J."/>
        </authorList>
    </citation>
    <scope>NUCLEOTIDE SEQUENCE</scope>
    <source>
        <strain evidence="2">WA0000018081</strain>
    </source>
</reference>
<dbReference type="InterPro" id="IPR001810">
    <property type="entry name" value="F-box_dom"/>
</dbReference>
<dbReference type="InterPro" id="IPR032675">
    <property type="entry name" value="LRR_dom_sf"/>
</dbReference>
<dbReference type="SUPFAM" id="SSF81383">
    <property type="entry name" value="F-box domain"/>
    <property type="match status" value="1"/>
</dbReference>
<dbReference type="Gene3D" id="3.80.10.10">
    <property type="entry name" value="Ribonuclease Inhibitor"/>
    <property type="match status" value="3"/>
</dbReference>
<dbReference type="PANTHER" id="PTHR13318">
    <property type="entry name" value="PARTNER OF PAIRED, ISOFORM B-RELATED"/>
    <property type="match status" value="1"/>
</dbReference>
<accession>A0A8H7VYY9</accession>
<dbReference type="SMART" id="SM00256">
    <property type="entry name" value="FBOX"/>
    <property type="match status" value="2"/>
</dbReference>
<evidence type="ECO:0000313" key="2">
    <source>
        <dbReference type="EMBL" id="KAG2232329.1"/>
    </source>
</evidence>
<sequence length="1150" mass="132627">MDKLPREVLVLINSYLDVPTRLSYLRACKYVYSVVNQALCRHLTLNSPARFDEVFVAFKQQKEKRYQISSLQLSACDLDVFTLLSLPDLFPNLKRLVLDSSIAFSLCYQKSLRQLEKLKNLERLDITINNGFNFITALFASTPLANLTYLRIKGNANNVNLILTVIKNTGQVPALTTLELEDFHIGIDDLELINNELKNLTKLVLKKVHFINKPSIRIITRVETAILIDRDGKECTIQPNSVLRSFHMSKTKLQNSPGSAVLKKHLDSLIQYITLKYSGLNSLTLEATYLDGSRIYPVHSFQRNILDLISSMSNLTHYAIQLEPLSDSVAKAIEQNENMKLKSIDVRVDGRAIELQFTNMIKACFTDTVESLRIKDIANQYRPNFHYADYMMYHITQFKHLTKLEMETTDKCGHDYGLLVNIIQKMPNLNTLTIGKFTCDPITYPTFNINAIARSNIKKLTLGVAIHRKGTRSLINGIFKFCTQSCPYLVDFEIVGKLHCNWGNINLDFRNSLHIQSLKLDIKGCVFYTFNSLSFGSDVLEPYSQYKVPLTYSIPYLDPSLPTPLSKEIFLTIISHLDSRQKIKCVLVCKQWEQWIRNTILYQDVNLYTYQRFIEGIQLFEDNKNYSKQVQKLRMWNCEPDTYYMLSLPEIFVNLKKLIWISDHPSEAKFPRKPIYIQQLQNWNALEDISCFSKDYNHIALYLLESSVLTRLTTLEIQIVKSAPPTLYTRNLITCLKNAPALTKLTLGNISASISDLNTIHANAPSLQALYLHDLFLESLDAPNTSTVPSKLVCFSLRLRVREYMDMEEKNKTKTIRTLLSYLGNKYPILQKLSLRFDEKRGNIFANELESIRPIESDILRTIRKLPSLTSYSIRFFPITDMIMEAMDDTSVKLEGIHIWLRELDTRRQFNFLLYSKQINYISELTITDTNILTRTLSNNLLIFNLVTNLSHLTVLNLHTQPGITTYSYRFLIKIISQLNNLDSLLIRSIYDDLEELAVELDTYQPKRSKLTHLDLQVTGTEHCGFYTNALFKFIFQSCPALKTFELRGELFFDRFTRLSLDLSHNRLLDDIVIGLSDVAFYTFDKKRPRVMYARRGIKLKVSHLETVKSTFYVELLCNKRTNISMSIAFTDEMSDGVYGTDDSTDTESD</sequence>
<gene>
    <name evidence="2" type="ORF">INT48_002278</name>
</gene>
<comment type="caution">
    <text evidence="2">The sequence shown here is derived from an EMBL/GenBank/DDBJ whole genome shotgun (WGS) entry which is preliminary data.</text>
</comment>
<dbReference type="Pfam" id="PF00646">
    <property type="entry name" value="F-box"/>
    <property type="match status" value="1"/>
</dbReference>
<dbReference type="SUPFAM" id="SSF52047">
    <property type="entry name" value="RNI-like"/>
    <property type="match status" value="3"/>
</dbReference>
<evidence type="ECO:0000313" key="3">
    <source>
        <dbReference type="Proteomes" id="UP000613177"/>
    </source>
</evidence>
<dbReference type="GO" id="GO:0031146">
    <property type="term" value="P:SCF-dependent proteasomal ubiquitin-dependent protein catabolic process"/>
    <property type="evidence" value="ECO:0007669"/>
    <property type="project" value="TreeGrafter"/>
</dbReference>
<dbReference type="AlphaFoldDB" id="A0A8H7VYY9"/>
<dbReference type="InterPro" id="IPR036047">
    <property type="entry name" value="F-box-like_dom_sf"/>
</dbReference>
<name>A0A8H7VYY9_9FUNG</name>
<dbReference type="Proteomes" id="UP000613177">
    <property type="component" value="Unassembled WGS sequence"/>
</dbReference>
<organism evidence="2 3">
    <name type="scientific">Thamnidium elegans</name>
    <dbReference type="NCBI Taxonomy" id="101142"/>
    <lineage>
        <taxon>Eukaryota</taxon>
        <taxon>Fungi</taxon>
        <taxon>Fungi incertae sedis</taxon>
        <taxon>Mucoromycota</taxon>
        <taxon>Mucoromycotina</taxon>
        <taxon>Mucoromycetes</taxon>
        <taxon>Mucorales</taxon>
        <taxon>Mucorineae</taxon>
        <taxon>Mucoraceae</taxon>
        <taxon>Thamnidium</taxon>
    </lineage>
</organism>
<protein>
    <recommendedName>
        <fullName evidence="1">F-box domain-containing protein</fullName>
    </recommendedName>
</protein>
<dbReference type="PROSITE" id="PS50181">
    <property type="entry name" value="FBOX"/>
    <property type="match status" value="1"/>
</dbReference>
<dbReference type="EMBL" id="JAEPRE010000115">
    <property type="protein sequence ID" value="KAG2232329.1"/>
    <property type="molecule type" value="Genomic_DNA"/>
</dbReference>